<evidence type="ECO:0000313" key="2">
    <source>
        <dbReference type="Proteomes" id="UP000320580"/>
    </source>
</evidence>
<dbReference type="InterPro" id="IPR036291">
    <property type="entry name" value="NAD(P)-bd_dom_sf"/>
</dbReference>
<evidence type="ECO:0000313" key="1">
    <source>
        <dbReference type="EMBL" id="QDY79990.1"/>
    </source>
</evidence>
<dbReference type="SUPFAM" id="SSF51735">
    <property type="entry name" value="NAD(P)-binding Rossmann-fold domains"/>
    <property type="match status" value="1"/>
</dbReference>
<proteinExistence type="predicted"/>
<reference evidence="1 2" key="1">
    <citation type="submission" date="2019-07" db="EMBL/GenBank/DDBJ databases">
        <authorList>
            <person name="Zhu P."/>
        </authorList>
    </citation>
    <scope>NUCLEOTIDE SEQUENCE [LARGE SCALE GENOMIC DNA]</scope>
    <source>
        <strain evidence="1 2">SSL-25</strain>
    </source>
</reference>
<sequence length="235" mass="24807">MRTTVAVFGAGSGMGASVARRFGREGYRVALVARRRDPLDGLAALLAADGVEAAAFPADLRRTENIPELVAAIEARFGHIDVAVYAPFVPATLIPAADVDAAVLRAWLDLYLLSPVELAHTLLPGMLERGDGALLFGYGSSVVTPTAGLSGPVPVLAALRNYVHTLHGEVADRGVHVGGLAVRAVIERSEGHRALHSGDMRLAIDLPTVDPDELAGLVWNLVTQRDRIEVVHPAP</sequence>
<dbReference type="EMBL" id="CP042266">
    <property type="protein sequence ID" value="QDY79990.1"/>
    <property type="molecule type" value="Genomic_DNA"/>
</dbReference>
<dbReference type="OrthoDB" id="9799818at2"/>
<accession>A0A5B8JQ53</accession>
<organism evidence="1 2">
    <name type="scientific">Streptomyces qinzhouensis</name>
    <dbReference type="NCBI Taxonomy" id="2599401"/>
    <lineage>
        <taxon>Bacteria</taxon>
        <taxon>Bacillati</taxon>
        <taxon>Actinomycetota</taxon>
        <taxon>Actinomycetes</taxon>
        <taxon>Kitasatosporales</taxon>
        <taxon>Streptomycetaceae</taxon>
        <taxon>Streptomyces</taxon>
    </lineage>
</organism>
<name>A0A5B8JQ53_9ACTN</name>
<dbReference type="RefSeq" id="WP_146483366.1">
    <property type="nucleotide sequence ID" value="NZ_CP042266.1"/>
</dbReference>
<dbReference type="Gene3D" id="3.40.50.720">
    <property type="entry name" value="NAD(P)-binding Rossmann-like Domain"/>
    <property type="match status" value="1"/>
</dbReference>
<dbReference type="KEGG" id="sqz:FQU76_29520"/>
<protein>
    <submittedName>
        <fullName evidence="1">SDR family NAD(P)-dependent oxidoreductase</fullName>
    </submittedName>
</protein>
<dbReference type="InterPro" id="IPR002347">
    <property type="entry name" value="SDR_fam"/>
</dbReference>
<dbReference type="PANTHER" id="PTHR43431:SF7">
    <property type="entry name" value="OXIDOREDUCTASE, SHORT CHAIN DEHYDROGENASE_REDUCTASE FAMILY (AFU_ORTHOLOGUE AFUA_5G14000)"/>
    <property type="match status" value="1"/>
</dbReference>
<dbReference type="AlphaFoldDB" id="A0A5B8JQ53"/>
<dbReference type="PANTHER" id="PTHR43431">
    <property type="entry name" value="OXIDOREDUCTASE, SHORT CHAIN DEHYDROGENASE/REDUCTASE FAMILY (AFU_ORTHOLOGUE AFUA_5G14000)"/>
    <property type="match status" value="1"/>
</dbReference>
<keyword evidence="2" id="KW-1185">Reference proteome</keyword>
<dbReference type="Pfam" id="PF00106">
    <property type="entry name" value="adh_short"/>
    <property type="match status" value="1"/>
</dbReference>
<gene>
    <name evidence="1" type="ORF">FQU76_29520</name>
</gene>
<dbReference type="Proteomes" id="UP000320580">
    <property type="component" value="Chromosome"/>
</dbReference>